<organism evidence="2 3">
    <name type="scientific">Streptoalloteichus hindustanus</name>
    <dbReference type="NCBI Taxonomy" id="2017"/>
    <lineage>
        <taxon>Bacteria</taxon>
        <taxon>Bacillati</taxon>
        <taxon>Actinomycetota</taxon>
        <taxon>Actinomycetes</taxon>
        <taxon>Pseudonocardiales</taxon>
        <taxon>Pseudonocardiaceae</taxon>
        <taxon>Streptoalloteichus</taxon>
    </lineage>
</organism>
<name>A0A1M4WEY1_STRHI</name>
<feature type="region of interest" description="Disordered" evidence="1">
    <location>
        <begin position="75"/>
        <end position="108"/>
    </location>
</feature>
<accession>A0A1M4WEY1</accession>
<proteinExistence type="predicted"/>
<sequence length="108" mass="11791">MTTDRDLERVAAAIDDAMRDAPAARPRARWEHVEWLRLKADLLDRLAAAQRSGHGSLSRRAELVRDNAERLADHLTGVVPDPGPLPEQGWPGTGSRWAAAAAHATDPD</sequence>
<gene>
    <name evidence="2" type="ORF">SAMN05444320_1011116</name>
</gene>
<dbReference type="EMBL" id="FQVN01000001">
    <property type="protein sequence ID" value="SHE79851.1"/>
    <property type="molecule type" value="Genomic_DNA"/>
</dbReference>
<dbReference type="STRING" id="2017.SAMN05444320_1011116"/>
<dbReference type="AlphaFoldDB" id="A0A1M4WEY1"/>
<evidence type="ECO:0000256" key="1">
    <source>
        <dbReference type="SAM" id="MobiDB-lite"/>
    </source>
</evidence>
<feature type="compositionally biased region" description="Low complexity" evidence="1">
    <location>
        <begin position="98"/>
        <end position="108"/>
    </location>
</feature>
<keyword evidence="3" id="KW-1185">Reference proteome</keyword>
<evidence type="ECO:0000313" key="2">
    <source>
        <dbReference type="EMBL" id="SHE79851.1"/>
    </source>
</evidence>
<reference evidence="2 3" key="1">
    <citation type="submission" date="2016-11" db="EMBL/GenBank/DDBJ databases">
        <authorList>
            <person name="Jaros S."/>
            <person name="Januszkiewicz K."/>
            <person name="Wedrychowicz H."/>
        </authorList>
    </citation>
    <scope>NUCLEOTIDE SEQUENCE [LARGE SCALE GENOMIC DNA]</scope>
    <source>
        <strain evidence="2 3">DSM 44523</strain>
    </source>
</reference>
<dbReference type="RefSeq" id="WP_073480116.1">
    <property type="nucleotide sequence ID" value="NZ_FQVN01000001.1"/>
</dbReference>
<evidence type="ECO:0000313" key="3">
    <source>
        <dbReference type="Proteomes" id="UP000184501"/>
    </source>
</evidence>
<dbReference type="OrthoDB" id="3700532at2"/>
<protein>
    <submittedName>
        <fullName evidence="2">Uncharacterized protein</fullName>
    </submittedName>
</protein>
<dbReference type="Proteomes" id="UP000184501">
    <property type="component" value="Unassembled WGS sequence"/>
</dbReference>